<keyword evidence="8" id="KW-0963">Cytoplasm</keyword>
<evidence type="ECO:0000256" key="7">
    <source>
        <dbReference type="ARBA" id="ARBA00048258"/>
    </source>
</evidence>
<dbReference type="OrthoDB" id="9773087at2"/>
<dbReference type="InterPro" id="IPR042176">
    <property type="entry name" value="Pantoate_ligase_C"/>
</dbReference>
<comment type="similarity">
    <text evidence="2 8">Belongs to the pantothenate synthetase family.</text>
</comment>
<keyword evidence="4 8" id="KW-0566">Pantothenate biosynthesis</keyword>
<evidence type="ECO:0000313" key="10">
    <source>
        <dbReference type="Proteomes" id="UP000002221"/>
    </source>
</evidence>
<dbReference type="CDD" id="cd00560">
    <property type="entry name" value="PanC"/>
    <property type="match status" value="1"/>
</dbReference>
<keyword evidence="6 8" id="KW-0067">ATP-binding</keyword>
<keyword evidence="3 8" id="KW-0436">Ligase</keyword>
<accession>D0MG91</accession>
<comment type="function">
    <text evidence="8">Catalyzes the condensation of pantoate with beta-alanine in an ATP-dependent reaction via a pantoyl-adenylate intermediate.</text>
</comment>
<comment type="miscellaneous">
    <text evidence="8">The reaction proceeds by a bi uni uni bi ping pong mechanism.</text>
</comment>
<proteinExistence type="inferred from homology"/>
<dbReference type="GO" id="GO:0015940">
    <property type="term" value="P:pantothenate biosynthetic process"/>
    <property type="evidence" value="ECO:0007669"/>
    <property type="project" value="UniProtKB-UniRule"/>
</dbReference>
<dbReference type="Gene3D" id="3.40.50.620">
    <property type="entry name" value="HUPs"/>
    <property type="match status" value="1"/>
</dbReference>
<dbReference type="PANTHER" id="PTHR21299:SF1">
    <property type="entry name" value="PANTOATE--BETA-ALANINE LIGASE"/>
    <property type="match status" value="1"/>
</dbReference>
<dbReference type="GO" id="GO:0005829">
    <property type="term" value="C:cytosol"/>
    <property type="evidence" value="ECO:0007669"/>
    <property type="project" value="TreeGrafter"/>
</dbReference>
<dbReference type="InterPro" id="IPR014729">
    <property type="entry name" value="Rossmann-like_a/b/a_fold"/>
</dbReference>
<evidence type="ECO:0000313" key="9">
    <source>
        <dbReference type="EMBL" id="ACY47647.1"/>
    </source>
</evidence>
<feature type="active site" description="Proton donor" evidence="8">
    <location>
        <position position="37"/>
    </location>
</feature>
<comment type="subunit">
    <text evidence="8">Homodimer.</text>
</comment>
<dbReference type="InterPro" id="IPR004821">
    <property type="entry name" value="Cyt_trans-like"/>
</dbReference>
<keyword evidence="5 8" id="KW-0547">Nucleotide-binding</keyword>
<dbReference type="RefSeq" id="WP_012843259.1">
    <property type="nucleotide sequence ID" value="NC_013501.1"/>
</dbReference>
<comment type="subcellular location">
    <subcellularLocation>
        <location evidence="8">Cytoplasm</location>
    </subcellularLocation>
</comment>
<reference evidence="9 10" key="1">
    <citation type="journal article" date="2009" name="Stand. Genomic Sci.">
        <title>Complete genome sequence of Rhodothermus marinus type strain (R-10).</title>
        <authorList>
            <person name="Nolan M."/>
            <person name="Tindall B.J."/>
            <person name="Pomrenke H."/>
            <person name="Lapidus A."/>
            <person name="Copeland A."/>
            <person name="Glavina Del Rio T."/>
            <person name="Lucas S."/>
            <person name="Chen F."/>
            <person name="Tice H."/>
            <person name="Cheng J.F."/>
            <person name="Saunders E."/>
            <person name="Han C."/>
            <person name="Bruce D."/>
            <person name="Goodwin L."/>
            <person name="Chain P."/>
            <person name="Pitluck S."/>
            <person name="Ovchinikova G."/>
            <person name="Pati A."/>
            <person name="Ivanova N."/>
            <person name="Mavromatis K."/>
            <person name="Chen A."/>
            <person name="Palaniappan K."/>
            <person name="Land M."/>
            <person name="Hauser L."/>
            <person name="Chang Y.J."/>
            <person name="Jeffries C.D."/>
            <person name="Brettin T."/>
            <person name="Goker M."/>
            <person name="Bristow J."/>
            <person name="Eisen J.A."/>
            <person name="Markowitz V."/>
            <person name="Hugenholtz P."/>
            <person name="Kyrpides N.C."/>
            <person name="Klenk H.P."/>
            <person name="Detter J.C."/>
        </authorList>
    </citation>
    <scope>NUCLEOTIDE SEQUENCE [LARGE SCALE GENOMIC DNA]</scope>
    <source>
        <strain evidence="10">ATCC 43812 / DSM 4252 / R-10</strain>
    </source>
</reference>
<feature type="binding site" evidence="8">
    <location>
        <begin position="150"/>
        <end position="153"/>
    </location>
    <ligand>
        <name>ATP</name>
        <dbReference type="ChEBI" id="CHEBI:30616"/>
    </ligand>
</feature>
<dbReference type="Pfam" id="PF02569">
    <property type="entry name" value="Pantoate_ligase"/>
    <property type="match status" value="1"/>
</dbReference>
<feature type="binding site" evidence="8">
    <location>
        <position position="156"/>
    </location>
    <ligand>
        <name>(R)-pantoate</name>
        <dbReference type="ChEBI" id="CHEBI:15980"/>
    </ligand>
</feature>
<evidence type="ECO:0000256" key="1">
    <source>
        <dbReference type="ARBA" id="ARBA00004990"/>
    </source>
</evidence>
<evidence type="ECO:0000256" key="6">
    <source>
        <dbReference type="ARBA" id="ARBA00022840"/>
    </source>
</evidence>
<dbReference type="UniPathway" id="UPA00028">
    <property type="reaction ID" value="UER00005"/>
</dbReference>
<evidence type="ECO:0000256" key="5">
    <source>
        <dbReference type="ARBA" id="ARBA00022741"/>
    </source>
</evidence>
<keyword evidence="10" id="KW-1185">Reference proteome</keyword>
<dbReference type="KEGG" id="rmr:Rmar_0749"/>
<dbReference type="GO" id="GO:0005524">
    <property type="term" value="F:ATP binding"/>
    <property type="evidence" value="ECO:0007669"/>
    <property type="project" value="UniProtKB-KW"/>
</dbReference>
<dbReference type="Gene3D" id="3.30.1300.10">
    <property type="entry name" value="Pantoate-beta-alanine ligase, C-terminal domain"/>
    <property type="match status" value="1"/>
</dbReference>
<dbReference type="eggNOG" id="COG0414">
    <property type="taxonomic scope" value="Bacteria"/>
</dbReference>
<evidence type="ECO:0000256" key="8">
    <source>
        <dbReference type="HAMAP-Rule" id="MF_00158"/>
    </source>
</evidence>
<feature type="binding site" evidence="8">
    <location>
        <position position="179"/>
    </location>
    <ligand>
        <name>ATP</name>
        <dbReference type="ChEBI" id="CHEBI:30616"/>
    </ligand>
</feature>
<feature type="binding site" evidence="8">
    <location>
        <begin position="187"/>
        <end position="190"/>
    </location>
    <ligand>
        <name>ATP</name>
        <dbReference type="ChEBI" id="CHEBI:30616"/>
    </ligand>
</feature>
<dbReference type="NCBIfam" id="TIGR00018">
    <property type="entry name" value="panC"/>
    <property type="match status" value="1"/>
</dbReference>
<evidence type="ECO:0000256" key="3">
    <source>
        <dbReference type="ARBA" id="ARBA00022598"/>
    </source>
</evidence>
<name>D0MG91_RHOM4</name>
<sequence>MEVIRTVREMQAHADARRREGRRLALVPTMGALHEGHLALVRTARAHADHVTVSIFVNPTQFGPNEDYARYPRQLEQDVAALEALEVDVVFAPTVEEMYPDGPEANLTWVYVEKLDAHLCGRYRPGHFRGVTTIVAKLFNICKPHVAVFGLKDAQQFQIIRRMVRDLHYDIEMIGVPTVREPDGLALSSRNTYLSPEERKQAVVLSQAVEAARRAIEAGEQRPEAIVEAMRQILARAPLARVQYAEVVDAKTLQPVARIRPGQRVLAGVAVFFGDTRLIDSVFVEAPGA</sequence>
<dbReference type="HOGENOM" id="CLU_047148_0_0_10"/>
<organism evidence="9 10">
    <name type="scientific">Rhodothermus marinus (strain ATCC 43812 / DSM 4252 / R-10)</name>
    <name type="common">Rhodothermus obamensis</name>
    <dbReference type="NCBI Taxonomy" id="518766"/>
    <lineage>
        <taxon>Bacteria</taxon>
        <taxon>Pseudomonadati</taxon>
        <taxon>Rhodothermota</taxon>
        <taxon>Rhodothermia</taxon>
        <taxon>Rhodothermales</taxon>
        <taxon>Rhodothermaceae</taxon>
        <taxon>Rhodothermus</taxon>
    </lineage>
</organism>
<dbReference type="HAMAP" id="MF_00158">
    <property type="entry name" value="PanC"/>
    <property type="match status" value="1"/>
</dbReference>
<dbReference type="PANTHER" id="PTHR21299">
    <property type="entry name" value="CYTIDYLATE KINASE/PANTOATE-BETA-ALANINE LIGASE"/>
    <property type="match status" value="1"/>
</dbReference>
<dbReference type="EC" id="6.3.2.1" evidence="8"/>
<dbReference type="EMBL" id="CP001807">
    <property type="protein sequence ID" value="ACY47647.1"/>
    <property type="molecule type" value="Genomic_DNA"/>
</dbReference>
<dbReference type="Proteomes" id="UP000002221">
    <property type="component" value="Chromosome"/>
</dbReference>
<feature type="binding site" evidence="8">
    <location>
        <begin position="30"/>
        <end position="37"/>
    </location>
    <ligand>
        <name>ATP</name>
        <dbReference type="ChEBI" id="CHEBI:30616"/>
    </ligand>
</feature>
<dbReference type="GO" id="GO:0004592">
    <property type="term" value="F:pantoate-beta-alanine ligase activity"/>
    <property type="evidence" value="ECO:0007669"/>
    <property type="project" value="UniProtKB-UniRule"/>
</dbReference>
<gene>
    <name evidence="8" type="primary">panC</name>
    <name evidence="9" type="ordered locus">Rmar_0749</name>
</gene>
<comment type="catalytic activity">
    <reaction evidence="7 8">
        <text>(R)-pantoate + beta-alanine + ATP = (R)-pantothenate + AMP + diphosphate + H(+)</text>
        <dbReference type="Rhea" id="RHEA:10912"/>
        <dbReference type="ChEBI" id="CHEBI:15378"/>
        <dbReference type="ChEBI" id="CHEBI:15980"/>
        <dbReference type="ChEBI" id="CHEBI:29032"/>
        <dbReference type="ChEBI" id="CHEBI:30616"/>
        <dbReference type="ChEBI" id="CHEBI:33019"/>
        <dbReference type="ChEBI" id="CHEBI:57966"/>
        <dbReference type="ChEBI" id="CHEBI:456215"/>
        <dbReference type="EC" id="6.3.2.1"/>
    </reaction>
</comment>
<feature type="binding site" evidence="8">
    <location>
        <position position="61"/>
    </location>
    <ligand>
        <name>(R)-pantoate</name>
        <dbReference type="ChEBI" id="CHEBI:15980"/>
    </ligand>
</feature>
<dbReference type="InterPro" id="IPR003721">
    <property type="entry name" value="Pantoate_ligase"/>
</dbReference>
<evidence type="ECO:0000256" key="2">
    <source>
        <dbReference type="ARBA" id="ARBA00009256"/>
    </source>
</evidence>
<evidence type="ECO:0000256" key="4">
    <source>
        <dbReference type="ARBA" id="ARBA00022655"/>
    </source>
</evidence>
<dbReference type="NCBIfam" id="TIGR00125">
    <property type="entry name" value="cyt_tran_rel"/>
    <property type="match status" value="1"/>
</dbReference>
<comment type="pathway">
    <text evidence="1 8">Cofactor biosynthesis; (R)-pantothenate biosynthesis; (R)-pantothenate from (R)-pantoate and beta-alanine: step 1/1.</text>
</comment>
<protein>
    <recommendedName>
        <fullName evidence="8">Pantothenate synthetase</fullName>
        <shortName evidence="8">PS</shortName>
        <ecNumber evidence="8">6.3.2.1</ecNumber>
    </recommendedName>
    <alternativeName>
        <fullName evidence="8">Pantoate--beta-alanine ligase</fullName>
    </alternativeName>
    <alternativeName>
        <fullName evidence="8">Pantoate-activating enzyme</fullName>
    </alternativeName>
</protein>
<dbReference type="SUPFAM" id="SSF52374">
    <property type="entry name" value="Nucleotidylyl transferase"/>
    <property type="match status" value="1"/>
</dbReference>
<dbReference type="FunFam" id="3.40.50.620:FF:000013">
    <property type="entry name" value="Pantothenate synthetase"/>
    <property type="match status" value="1"/>
</dbReference>
<feature type="binding site" evidence="8">
    <location>
        <position position="61"/>
    </location>
    <ligand>
        <name>beta-alanine</name>
        <dbReference type="ChEBI" id="CHEBI:57966"/>
    </ligand>
</feature>
<dbReference type="AlphaFoldDB" id="D0MG91"/>
<dbReference type="STRING" id="518766.Rmar_0749"/>